<gene>
    <name evidence="3" type="ORF">PGTUg99_003911</name>
</gene>
<organism evidence="3 4">
    <name type="scientific">Puccinia graminis f. sp. tritici</name>
    <dbReference type="NCBI Taxonomy" id="56615"/>
    <lineage>
        <taxon>Eukaryota</taxon>
        <taxon>Fungi</taxon>
        <taxon>Dikarya</taxon>
        <taxon>Basidiomycota</taxon>
        <taxon>Pucciniomycotina</taxon>
        <taxon>Pucciniomycetes</taxon>
        <taxon>Pucciniales</taxon>
        <taxon>Pucciniaceae</taxon>
        <taxon>Puccinia</taxon>
    </lineage>
</organism>
<comment type="caution">
    <text evidence="3">The sequence shown here is derived from an EMBL/GenBank/DDBJ whole genome shotgun (WGS) entry which is preliminary data.</text>
</comment>
<proteinExistence type="predicted"/>
<evidence type="ECO:0000256" key="1">
    <source>
        <dbReference type="PROSITE-ProRule" id="PRU00175"/>
    </source>
</evidence>
<dbReference type="InterPro" id="IPR013083">
    <property type="entry name" value="Znf_RING/FYVE/PHD"/>
</dbReference>
<sequence>MNPTRDRLDEEEQAQYYCHLPAINEAFKRLGEANFERLSHIAFEWMRLISDLEGIRAAAFYRSSLQIRLFLATLSITDPAEISVAADLDYMQCAFCSENLSLAELALIRLPCHPDHVFCRACIQSWLKQSLSCLICPAEIEIPPMAEPSF</sequence>
<feature type="domain" description="RING-type" evidence="2">
    <location>
        <begin position="93"/>
        <end position="136"/>
    </location>
</feature>
<dbReference type="EMBL" id="VDEP01000174">
    <property type="protein sequence ID" value="KAA1125830.1"/>
    <property type="molecule type" value="Genomic_DNA"/>
</dbReference>
<protein>
    <recommendedName>
        <fullName evidence="2">RING-type domain-containing protein</fullName>
    </recommendedName>
</protein>
<dbReference type="SUPFAM" id="SSF57850">
    <property type="entry name" value="RING/U-box"/>
    <property type="match status" value="1"/>
</dbReference>
<accession>A0A5B0RJ63</accession>
<reference evidence="3 4" key="1">
    <citation type="submission" date="2019-05" db="EMBL/GenBank/DDBJ databases">
        <title>Emergence of the Ug99 lineage of the wheat stem rust pathogen through somatic hybridization.</title>
        <authorList>
            <person name="Li F."/>
            <person name="Upadhyaya N.M."/>
            <person name="Sperschneider J."/>
            <person name="Matny O."/>
            <person name="Nguyen-Phuc H."/>
            <person name="Mago R."/>
            <person name="Raley C."/>
            <person name="Miller M.E."/>
            <person name="Silverstein K.A.T."/>
            <person name="Henningsen E."/>
            <person name="Hirsch C.D."/>
            <person name="Visser B."/>
            <person name="Pretorius Z.A."/>
            <person name="Steffenson B.J."/>
            <person name="Schwessinger B."/>
            <person name="Dodds P.N."/>
            <person name="Figueroa M."/>
        </authorList>
    </citation>
    <scope>NUCLEOTIDE SEQUENCE [LARGE SCALE GENOMIC DNA]</scope>
    <source>
        <strain evidence="3 4">Ug99</strain>
    </source>
</reference>
<dbReference type="Proteomes" id="UP000325313">
    <property type="component" value="Unassembled WGS sequence"/>
</dbReference>
<evidence type="ECO:0000313" key="3">
    <source>
        <dbReference type="EMBL" id="KAA1125830.1"/>
    </source>
</evidence>
<name>A0A5B0RJ63_PUCGR</name>
<dbReference type="PROSITE" id="PS50089">
    <property type="entry name" value="ZF_RING_2"/>
    <property type="match status" value="1"/>
</dbReference>
<evidence type="ECO:0000313" key="4">
    <source>
        <dbReference type="Proteomes" id="UP000325313"/>
    </source>
</evidence>
<keyword evidence="1" id="KW-0479">Metal-binding</keyword>
<dbReference type="Gene3D" id="3.30.40.10">
    <property type="entry name" value="Zinc/RING finger domain, C3HC4 (zinc finger)"/>
    <property type="match status" value="1"/>
</dbReference>
<evidence type="ECO:0000259" key="2">
    <source>
        <dbReference type="PROSITE" id="PS50089"/>
    </source>
</evidence>
<keyword evidence="1" id="KW-0863">Zinc-finger</keyword>
<dbReference type="InterPro" id="IPR001841">
    <property type="entry name" value="Znf_RING"/>
</dbReference>
<keyword evidence="1" id="KW-0862">Zinc</keyword>
<dbReference type="Pfam" id="PF13639">
    <property type="entry name" value="zf-RING_2"/>
    <property type="match status" value="1"/>
</dbReference>
<dbReference type="AlphaFoldDB" id="A0A5B0RJ63"/>
<dbReference type="GO" id="GO:0008270">
    <property type="term" value="F:zinc ion binding"/>
    <property type="evidence" value="ECO:0007669"/>
    <property type="project" value="UniProtKB-KW"/>
</dbReference>